<dbReference type="SUPFAM" id="SSF63829">
    <property type="entry name" value="Calcium-dependent phosphotriesterase"/>
    <property type="match status" value="2"/>
</dbReference>
<feature type="compositionally biased region" description="Gly residues" evidence="1">
    <location>
        <begin position="404"/>
        <end position="435"/>
    </location>
</feature>
<dbReference type="Gene3D" id="2.130.10.10">
    <property type="entry name" value="YVTN repeat-like/Quinoprotein amine dehydrogenase"/>
    <property type="match status" value="2"/>
</dbReference>
<evidence type="ECO:0000256" key="2">
    <source>
        <dbReference type="SAM" id="SignalP"/>
    </source>
</evidence>
<dbReference type="EMBL" id="JAWSTH010000148">
    <property type="protein sequence ID" value="MDW5598514.1"/>
    <property type="molecule type" value="Genomic_DNA"/>
</dbReference>
<dbReference type="InterPro" id="IPR015943">
    <property type="entry name" value="WD40/YVTN_repeat-like_dom_sf"/>
</dbReference>
<protein>
    <recommendedName>
        <fullName evidence="5">Virginiamycin B lyase</fullName>
    </recommendedName>
</protein>
<reference evidence="4" key="1">
    <citation type="submission" date="2023-07" db="EMBL/GenBank/DDBJ databases">
        <title>Conexibacter stalactiti sp. nov., isolated from stalactites in a lava cave and emended description of the genus Conexibacter.</title>
        <authorList>
            <person name="Lee S.D."/>
        </authorList>
    </citation>
    <scope>NUCLEOTIDE SEQUENCE [LARGE SCALE GENOMIC DNA]</scope>
    <source>
        <strain evidence="4">KCTC 39840</strain>
    </source>
</reference>
<dbReference type="RefSeq" id="WP_318601043.1">
    <property type="nucleotide sequence ID" value="NZ_JAWSTH010000148.1"/>
</dbReference>
<evidence type="ECO:0000313" key="4">
    <source>
        <dbReference type="Proteomes" id="UP001284601"/>
    </source>
</evidence>
<keyword evidence="2" id="KW-0732">Signal</keyword>
<organism evidence="3 4">
    <name type="scientific">Conexibacter stalactiti</name>
    <dbReference type="NCBI Taxonomy" id="1940611"/>
    <lineage>
        <taxon>Bacteria</taxon>
        <taxon>Bacillati</taxon>
        <taxon>Actinomycetota</taxon>
        <taxon>Thermoleophilia</taxon>
        <taxon>Solirubrobacterales</taxon>
        <taxon>Conexibacteraceae</taxon>
        <taxon>Conexibacter</taxon>
    </lineage>
</organism>
<accession>A0ABU4I022</accession>
<evidence type="ECO:0000256" key="1">
    <source>
        <dbReference type="SAM" id="MobiDB-lite"/>
    </source>
</evidence>
<evidence type="ECO:0008006" key="5">
    <source>
        <dbReference type="Google" id="ProtNLM"/>
    </source>
</evidence>
<gene>
    <name evidence="3" type="ORF">R7226_29405</name>
</gene>
<feature type="region of interest" description="Disordered" evidence="1">
    <location>
        <begin position="577"/>
        <end position="598"/>
    </location>
</feature>
<feature type="region of interest" description="Disordered" evidence="1">
    <location>
        <begin position="404"/>
        <end position="441"/>
    </location>
</feature>
<feature type="signal peptide" evidence="2">
    <location>
        <begin position="1"/>
        <end position="24"/>
    </location>
</feature>
<feature type="chain" id="PRO_5045411386" description="Virginiamycin B lyase" evidence="2">
    <location>
        <begin position="25"/>
        <end position="598"/>
    </location>
</feature>
<sequence length="598" mass="61579">MPTARITTLLLIALALLPAAAATAATPEYFDLPDGNTAGGGIAAAPDGTIWAAAGRTFGAPTIARLDPARAAAGTSAGVDLFPTPTIPGTSCCANMVRSVAFDGRHNRVWFVQSDGIAGFADPALVTPRTSNGMTATLISTEISPGRDGWEPDLWDVAVGDDGRAWFTERSTYNVAPYPGARIGWIDENMVVAELSNIALQDNRRSLDSARYDAKPTGIALDPSGRPWFAESDPGLPGWRIATPRGGGGPDYDEYLITPCAPGSPCSGSYTGTGATDVALAPDGAIWFTNQLRNELGRLDVAGGVFTAYSLPAIDAGFRGGRPIAISAAPDGTLWLAQYGGVSRPSSNAIVKVVPDPLAPSATVFPLGAGRHPLAVTADTRGNVWFAVATDVAPGKLGRLAGVVAGGTPGPGPGGGGGGGGTGGGDTTPPAGGGANPPSRPLVAASVGAARAGTPSVAGDAMRIDQICVGPPEARCSVVYILSAGEYVTGFPGARSDDRDRNRAVTAVASARRGNGRARRGRRARAVILGQKTVILRGGQRALVRVTLNAAGRRLLRRAGRLRLFFTVTERGADGRGRRIKAQSVTFRRPASRRARRR</sequence>
<comment type="caution">
    <text evidence="3">The sequence shown here is derived from an EMBL/GenBank/DDBJ whole genome shotgun (WGS) entry which is preliminary data.</text>
</comment>
<evidence type="ECO:0000313" key="3">
    <source>
        <dbReference type="EMBL" id="MDW5598514.1"/>
    </source>
</evidence>
<dbReference type="PANTHER" id="PTHR40274:SF3">
    <property type="entry name" value="VIRGINIAMYCIN B LYASE"/>
    <property type="match status" value="1"/>
</dbReference>
<dbReference type="Proteomes" id="UP001284601">
    <property type="component" value="Unassembled WGS sequence"/>
</dbReference>
<keyword evidence="4" id="KW-1185">Reference proteome</keyword>
<name>A0ABU4I022_9ACTN</name>
<proteinExistence type="predicted"/>
<dbReference type="InterPro" id="IPR051344">
    <property type="entry name" value="Vgb"/>
</dbReference>
<dbReference type="PANTHER" id="PTHR40274">
    <property type="entry name" value="VIRGINIAMYCIN B LYASE"/>
    <property type="match status" value="1"/>
</dbReference>